<gene>
    <name evidence="1" type="ORF">MLD38_020729</name>
</gene>
<keyword evidence="2" id="KW-1185">Reference proteome</keyword>
<comment type="caution">
    <text evidence="1">The sequence shown here is derived from an EMBL/GenBank/DDBJ whole genome shotgun (WGS) entry which is preliminary data.</text>
</comment>
<dbReference type="EMBL" id="CM042885">
    <property type="protein sequence ID" value="KAI4364671.1"/>
    <property type="molecule type" value="Genomic_DNA"/>
</dbReference>
<organism evidence="1 2">
    <name type="scientific">Melastoma candidum</name>
    <dbReference type="NCBI Taxonomy" id="119954"/>
    <lineage>
        <taxon>Eukaryota</taxon>
        <taxon>Viridiplantae</taxon>
        <taxon>Streptophyta</taxon>
        <taxon>Embryophyta</taxon>
        <taxon>Tracheophyta</taxon>
        <taxon>Spermatophyta</taxon>
        <taxon>Magnoliopsida</taxon>
        <taxon>eudicotyledons</taxon>
        <taxon>Gunneridae</taxon>
        <taxon>Pentapetalae</taxon>
        <taxon>rosids</taxon>
        <taxon>malvids</taxon>
        <taxon>Myrtales</taxon>
        <taxon>Melastomataceae</taxon>
        <taxon>Melastomatoideae</taxon>
        <taxon>Melastomateae</taxon>
        <taxon>Melastoma</taxon>
    </lineage>
</organism>
<name>A0ACB9QED3_9MYRT</name>
<dbReference type="Proteomes" id="UP001057402">
    <property type="component" value="Chromosome 6"/>
</dbReference>
<sequence>MQEIIRSRLLVFSPEEEEKLSCELDIIGSNHYTAAYANDISPPSSLRSGKARTSGYPIWVLLDNFEWISGAFLTRPNATAHYPRSHGEVLTDPFRESLPK</sequence>
<evidence type="ECO:0000313" key="1">
    <source>
        <dbReference type="EMBL" id="KAI4364671.1"/>
    </source>
</evidence>
<evidence type="ECO:0000313" key="2">
    <source>
        <dbReference type="Proteomes" id="UP001057402"/>
    </source>
</evidence>
<protein>
    <submittedName>
        <fullName evidence="1">Uncharacterized protein</fullName>
    </submittedName>
</protein>
<reference evidence="2" key="1">
    <citation type="journal article" date="2023" name="Front. Plant Sci.">
        <title>Chromosomal-level genome assembly of Melastoma candidum provides insights into trichome evolution.</title>
        <authorList>
            <person name="Zhong Y."/>
            <person name="Wu W."/>
            <person name="Sun C."/>
            <person name="Zou P."/>
            <person name="Liu Y."/>
            <person name="Dai S."/>
            <person name="Zhou R."/>
        </authorList>
    </citation>
    <scope>NUCLEOTIDE SEQUENCE [LARGE SCALE GENOMIC DNA]</scope>
</reference>
<proteinExistence type="predicted"/>
<accession>A0ACB9QED3</accession>